<evidence type="ECO:0000313" key="9">
    <source>
        <dbReference type="Proteomes" id="UP000223606"/>
    </source>
</evidence>
<feature type="transmembrane region" description="Helical" evidence="6">
    <location>
        <begin position="365"/>
        <end position="387"/>
    </location>
</feature>
<dbReference type="SUPFAM" id="SSF103473">
    <property type="entry name" value="MFS general substrate transporter"/>
    <property type="match status" value="1"/>
</dbReference>
<comment type="similarity">
    <text evidence="1">Belongs to the ATP-dependent AMP-binding enzyme family.</text>
</comment>
<organism evidence="8 9">
    <name type="scientific">Hartmannibacter diazotrophicus</name>
    <dbReference type="NCBI Taxonomy" id="1482074"/>
    <lineage>
        <taxon>Bacteria</taxon>
        <taxon>Pseudomonadati</taxon>
        <taxon>Pseudomonadota</taxon>
        <taxon>Alphaproteobacteria</taxon>
        <taxon>Hyphomicrobiales</taxon>
        <taxon>Pleomorphomonadaceae</taxon>
        <taxon>Hartmannibacter</taxon>
    </lineage>
</organism>
<dbReference type="NCBIfam" id="NF005291">
    <property type="entry name" value="PRK06814.1"/>
    <property type="match status" value="1"/>
</dbReference>
<feature type="transmembrane region" description="Helical" evidence="6">
    <location>
        <begin position="327"/>
        <end position="353"/>
    </location>
</feature>
<feature type="transmembrane region" description="Helical" evidence="6">
    <location>
        <begin position="393"/>
        <end position="413"/>
    </location>
</feature>
<dbReference type="CDD" id="cd06173">
    <property type="entry name" value="MFS_MefA_like"/>
    <property type="match status" value="1"/>
</dbReference>
<sequence length="1131" mass="121042">MMGQLIRTRRFAPLFSCQFFSALNDNFLKNALVFLILHQIGGSTGEALVTLAGAVLIFPFFFLSALGGEIADRYDKAVIAKRLKFAEIGAAGVAVTGFLLQSVPVLFFALFLFGAISALFGPIKYGILPDHLKTEELPSGNALVEAATFIAIVAGTVLASIAFSGRDPIRIAVILMIFSLISWISARMIPRTGEKAPDLKVRLNIARSTWDLVSELKSDWKLWRGGIIVSIFWLMGAVAMALLPSLVDAILGGNETVISAYLTIFAVSIGLGSALASWLCNGRIVLIPVPIASLVIALASFDLGLTVLGHEPVARGMDIATFFQQGIAWHVAIDLAVLAMAGGLFVVPSFAAVQAWAPEDRRARVVAAVNILNAAFMVGGAIVMSLAQAAGASVGMVFLGLAAVALAAAIWIARAMPTSLFGDFLFLFFRIVFRMEVRGRENIAKAGKKAVIAVNHVSLLDGAAALAILENDPVFAIDHTIAQKWWVKPFVKLTRAMPLDPTRPMATRSLIKVVDEGETLVIFPEGRITRTGSLMKVYDGAGLIADKTNADVVPVRIEGLEATPFSYLTDGQVRRRWFPKVTVTILPPVKLEVNDDLRGRFRRQAAGASLYSVMSDLIFRTTPIDRSIHAAVVAAAKEHGPGRVAVEDPVSGALTYRKLLVGARALGGKLTGFAPVGGAVGVLLPTANGTVATVLALASAGRVPAMINFTAGVANILSACRTSGVETILTSRVFIEKGKLDKLIAGLEGHVGIVYLEDIRGDITLADKLGALWKWKTPLVPRKGEDAAAILFTSGSEGAPKGVVLSSTNMIANVAQVAARIDFGREDKIFNVLPLFHSFGLTASTILPLVSGVPVYLYPTPLHYRIIPELVYATNATALFGTDTFLTGYARSAHAYDFRSLRYVVAGAEPVRDATRRVWLEKFGLRVLEGYGVTETAPVLALNTPMFNRFGTVGRMLPGMEARLEAVDGITEGGRLHVRGPNVMLGYLMNDRPRELQPPHEGWHDTGDIVAIDTEGFIAIKGRAKRFAKIGGEMVSLAAVEKIAVELWPGAASAVVARPDPRKGERLILLTTEKKASRGDFQAFAKEKGASELMMPAEVQVVEALPLLGTGKIDYVTLNREVAESEAASAA</sequence>
<dbReference type="SMART" id="SM00563">
    <property type="entry name" value="PlsC"/>
    <property type="match status" value="1"/>
</dbReference>
<dbReference type="PROSITE" id="PS00455">
    <property type="entry name" value="AMP_BINDING"/>
    <property type="match status" value="1"/>
</dbReference>
<dbReference type="InterPro" id="IPR036259">
    <property type="entry name" value="MFS_trans_sf"/>
</dbReference>
<dbReference type="KEGG" id="hdi:HDIA_4842"/>
<feature type="transmembrane region" description="Helical" evidence="6">
    <location>
        <begin position="420"/>
        <end position="437"/>
    </location>
</feature>
<accession>A0A2C9DDQ6</accession>
<evidence type="ECO:0000256" key="5">
    <source>
        <dbReference type="ARBA" id="ARBA00023136"/>
    </source>
</evidence>
<dbReference type="AlphaFoldDB" id="A0A2C9DDQ6"/>
<dbReference type="InterPro" id="IPR000873">
    <property type="entry name" value="AMP-dep_synth/lig_dom"/>
</dbReference>
<feature type="transmembrane region" description="Helical" evidence="6">
    <location>
        <begin position="169"/>
        <end position="186"/>
    </location>
</feature>
<dbReference type="Pfam" id="PF00501">
    <property type="entry name" value="AMP-binding"/>
    <property type="match status" value="1"/>
</dbReference>
<reference evidence="9" key="1">
    <citation type="submission" date="2017-09" db="EMBL/GenBank/DDBJ databases">
        <title>Genome sequence of Nannocystis excedens DSM 71.</title>
        <authorList>
            <person name="Blom J."/>
        </authorList>
    </citation>
    <scope>NUCLEOTIDE SEQUENCE [LARGE SCALE GENOMIC DNA]</scope>
    <source>
        <strain evidence="9">type strain: E19</strain>
    </source>
</reference>
<dbReference type="GO" id="GO:0022857">
    <property type="term" value="F:transmembrane transporter activity"/>
    <property type="evidence" value="ECO:0007669"/>
    <property type="project" value="InterPro"/>
</dbReference>
<dbReference type="Proteomes" id="UP000223606">
    <property type="component" value="Chromosome 1"/>
</dbReference>
<gene>
    <name evidence="8" type="primary">aas</name>
    <name evidence="8" type="ORF">HDIA_4842</name>
</gene>
<feature type="transmembrane region" description="Helical" evidence="6">
    <location>
        <begin position="106"/>
        <end position="128"/>
    </location>
</feature>
<feature type="transmembrane region" description="Helical" evidence="6">
    <location>
        <begin position="48"/>
        <end position="71"/>
    </location>
</feature>
<feature type="transmembrane region" description="Helical" evidence="6">
    <location>
        <begin position="258"/>
        <end position="278"/>
    </location>
</feature>
<dbReference type="InterPro" id="IPR011701">
    <property type="entry name" value="MFS"/>
</dbReference>
<evidence type="ECO:0000256" key="1">
    <source>
        <dbReference type="ARBA" id="ARBA00006432"/>
    </source>
</evidence>
<evidence type="ECO:0000256" key="2">
    <source>
        <dbReference type="ARBA" id="ARBA00022598"/>
    </source>
</evidence>
<dbReference type="GO" id="GO:0031956">
    <property type="term" value="F:medium-chain fatty acid-CoA ligase activity"/>
    <property type="evidence" value="ECO:0007669"/>
    <property type="project" value="TreeGrafter"/>
</dbReference>
<dbReference type="EMBL" id="LT960614">
    <property type="protein sequence ID" value="SON58383.1"/>
    <property type="molecule type" value="Genomic_DNA"/>
</dbReference>
<dbReference type="Gene3D" id="1.20.1250.20">
    <property type="entry name" value="MFS general substrate transporter like domains"/>
    <property type="match status" value="1"/>
</dbReference>
<dbReference type="Gene3D" id="3.40.50.12780">
    <property type="entry name" value="N-terminal domain of ligase-like"/>
    <property type="match status" value="1"/>
</dbReference>
<dbReference type="Pfam" id="PF07690">
    <property type="entry name" value="MFS_1"/>
    <property type="match status" value="1"/>
</dbReference>
<keyword evidence="4 6" id="KW-1133">Transmembrane helix</keyword>
<keyword evidence="5 6" id="KW-0472">Membrane</keyword>
<keyword evidence="3 6" id="KW-0812">Transmembrane</keyword>
<feature type="transmembrane region" description="Helical" evidence="6">
    <location>
        <begin position="285"/>
        <end position="307"/>
    </location>
</feature>
<dbReference type="PANTHER" id="PTHR43201:SF5">
    <property type="entry name" value="MEDIUM-CHAIN ACYL-COA LIGASE ACSF2, MITOCHONDRIAL"/>
    <property type="match status" value="1"/>
</dbReference>
<feature type="transmembrane region" description="Helical" evidence="6">
    <location>
        <begin position="140"/>
        <end position="163"/>
    </location>
</feature>
<dbReference type="CDD" id="cd07989">
    <property type="entry name" value="LPLAT_AGPAT-like"/>
    <property type="match status" value="1"/>
</dbReference>
<evidence type="ECO:0000313" key="8">
    <source>
        <dbReference type="EMBL" id="SON58383.1"/>
    </source>
</evidence>
<evidence type="ECO:0000256" key="4">
    <source>
        <dbReference type="ARBA" id="ARBA00022989"/>
    </source>
</evidence>
<feature type="domain" description="Phospholipid/glycerol acyltransferase" evidence="7">
    <location>
        <begin position="450"/>
        <end position="560"/>
    </location>
</feature>
<dbReference type="SUPFAM" id="SSF56801">
    <property type="entry name" value="Acetyl-CoA synthetase-like"/>
    <property type="match status" value="1"/>
</dbReference>
<dbReference type="Pfam" id="PF01553">
    <property type="entry name" value="Acyltransferase"/>
    <property type="match status" value="1"/>
</dbReference>
<dbReference type="InterPro" id="IPR042099">
    <property type="entry name" value="ANL_N_sf"/>
</dbReference>
<dbReference type="GO" id="GO:0006631">
    <property type="term" value="P:fatty acid metabolic process"/>
    <property type="evidence" value="ECO:0007669"/>
    <property type="project" value="TreeGrafter"/>
</dbReference>
<proteinExistence type="inferred from homology"/>
<evidence type="ECO:0000256" key="6">
    <source>
        <dbReference type="SAM" id="Phobius"/>
    </source>
</evidence>
<feature type="transmembrane region" description="Helical" evidence="6">
    <location>
        <begin position="226"/>
        <end position="246"/>
    </location>
</feature>
<dbReference type="InterPro" id="IPR045851">
    <property type="entry name" value="AMP-bd_C_sf"/>
</dbReference>
<dbReference type="RefSeq" id="WP_099559143.1">
    <property type="nucleotide sequence ID" value="NZ_LT960614.1"/>
</dbReference>
<dbReference type="GO" id="GO:0016746">
    <property type="term" value="F:acyltransferase activity"/>
    <property type="evidence" value="ECO:0007669"/>
    <property type="project" value="InterPro"/>
</dbReference>
<dbReference type="InterPro" id="IPR020845">
    <property type="entry name" value="AMP-binding_CS"/>
</dbReference>
<dbReference type="PANTHER" id="PTHR43201">
    <property type="entry name" value="ACYL-COA SYNTHETASE"/>
    <property type="match status" value="1"/>
</dbReference>
<dbReference type="SUPFAM" id="SSF69593">
    <property type="entry name" value="Glycerol-3-phosphate (1)-acyltransferase"/>
    <property type="match status" value="1"/>
</dbReference>
<dbReference type="OrthoDB" id="9803968at2"/>
<name>A0A2C9DDQ6_9HYPH</name>
<dbReference type="Gene3D" id="3.30.300.30">
    <property type="match status" value="1"/>
</dbReference>
<evidence type="ECO:0000259" key="7">
    <source>
        <dbReference type="SMART" id="SM00563"/>
    </source>
</evidence>
<keyword evidence="9" id="KW-1185">Reference proteome</keyword>
<keyword evidence="2" id="KW-0436">Ligase</keyword>
<evidence type="ECO:0000256" key="3">
    <source>
        <dbReference type="ARBA" id="ARBA00022692"/>
    </source>
</evidence>
<dbReference type="InterPro" id="IPR002123">
    <property type="entry name" value="Plipid/glycerol_acylTrfase"/>
</dbReference>
<protein>
    <submittedName>
        <fullName evidence="8">Bifunctional protein aas</fullName>
    </submittedName>
</protein>